<evidence type="ECO:0000313" key="4">
    <source>
        <dbReference type="Proteomes" id="UP000652760"/>
    </source>
</evidence>
<sequence>MGFWNISCRTWILPALTIVLAGLLIGAPLLVLNGFPLTFDDTPGYLEPAFNILHRMAQPAWTPPPDPSSHGQPSPNIFFLRPFGYMLFLLPFAGGWGVWLIPVGQGILAAAVLRAALTAAGAPDRPGLFLGIAAVLGLTTSLSLHAATIMPDFLTGLAILLVYVVVMRWPALTIAQRLLTVAALTGMIVSHLSHLAILGGTIVLLGLWALQHDRGMLRSLAWGVLLPMVLAVGLLGASNLLTAGRAVLSESSPVFLLARLIGDGPARDYLAEACQSHDYLLCGSLDTLGRSAPGYVTSDYFLWHPDGARRRFGDQPRFVAEAAEIAHATIASRPAAVAEHGLANAAGQFLKVQPDETLDDPVKPLTRRLFSRFPQPVYAAFEQSLQAQQRFPRDGLAVVQDLSLSLGVLGLATLGLSRWRRVDGRVRMLLLVIGLGLALNAVVTGGLSAVHDRYQNRVIWLVPFAALVLMATARSPDALPARRRGGAGPGQPAGWNTPPRMGTGTPVVAGRLSGSPNLLRKAR</sequence>
<accession>A0ABS1F8S5</accession>
<feature type="transmembrane region" description="Helical" evidence="2">
    <location>
        <begin position="128"/>
        <end position="147"/>
    </location>
</feature>
<dbReference type="Proteomes" id="UP000652760">
    <property type="component" value="Unassembled WGS sequence"/>
</dbReference>
<protein>
    <recommendedName>
        <fullName evidence="5">DUF2723 domain-containing protein</fullName>
    </recommendedName>
</protein>
<feature type="transmembrane region" description="Helical" evidence="2">
    <location>
        <begin position="153"/>
        <end position="171"/>
    </location>
</feature>
<comment type="caution">
    <text evidence="3">The sequence shown here is derived from an EMBL/GenBank/DDBJ whole genome shotgun (WGS) entry which is preliminary data.</text>
</comment>
<gene>
    <name evidence="3" type="ORF">JHL17_20710</name>
</gene>
<feature type="transmembrane region" description="Helical" evidence="2">
    <location>
        <begin position="178"/>
        <end position="208"/>
    </location>
</feature>
<evidence type="ECO:0000256" key="2">
    <source>
        <dbReference type="SAM" id="Phobius"/>
    </source>
</evidence>
<evidence type="ECO:0008006" key="5">
    <source>
        <dbReference type="Google" id="ProtNLM"/>
    </source>
</evidence>
<keyword evidence="4" id="KW-1185">Reference proteome</keyword>
<dbReference type="EMBL" id="JAENHM010000059">
    <property type="protein sequence ID" value="MBK1839833.1"/>
    <property type="molecule type" value="Genomic_DNA"/>
</dbReference>
<reference evidence="4" key="1">
    <citation type="submission" date="2021-01" db="EMBL/GenBank/DDBJ databases">
        <title>Genome public.</title>
        <authorList>
            <person name="Liu C."/>
            <person name="Sun Q."/>
        </authorList>
    </citation>
    <scope>NUCLEOTIDE SEQUENCE [LARGE SCALE GENOMIC DNA]</scope>
    <source>
        <strain evidence="4">YIM B02556</strain>
    </source>
</reference>
<evidence type="ECO:0000313" key="3">
    <source>
        <dbReference type="EMBL" id="MBK1839833.1"/>
    </source>
</evidence>
<feature type="transmembrane region" description="Helical" evidence="2">
    <location>
        <begin position="12"/>
        <end position="32"/>
    </location>
</feature>
<feature type="transmembrane region" description="Helical" evidence="2">
    <location>
        <begin position="83"/>
        <end position="116"/>
    </location>
</feature>
<name>A0ABS1F8S5_9PROT</name>
<dbReference type="RefSeq" id="WP_200195998.1">
    <property type="nucleotide sequence ID" value="NZ_JAENHM010000059.1"/>
</dbReference>
<keyword evidence="2" id="KW-1133">Transmembrane helix</keyword>
<feature type="transmembrane region" description="Helical" evidence="2">
    <location>
        <begin position="220"/>
        <end position="241"/>
    </location>
</feature>
<feature type="transmembrane region" description="Helical" evidence="2">
    <location>
        <begin position="428"/>
        <end position="451"/>
    </location>
</feature>
<keyword evidence="2" id="KW-0472">Membrane</keyword>
<keyword evidence="2" id="KW-0812">Transmembrane</keyword>
<evidence type="ECO:0000256" key="1">
    <source>
        <dbReference type="SAM" id="MobiDB-lite"/>
    </source>
</evidence>
<proteinExistence type="predicted"/>
<organism evidence="3 4">
    <name type="scientific">Azospirillum endophyticum</name>
    <dbReference type="NCBI Taxonomy" id="2800326"/>
    <lineage>
        <taxon>Bacteria</taxon>
        <taxon>Pseudomonadati</taxon>
        <taxon>Pseudomonadota</taxon>
        <taxon>Alphaproteobacteria</taxon>
        <taxon>Rhodospirillales</taxon>
        <taxon>Azospirillaceae</taxon>
        <taxon>Azospirillum</taxon>
    </lineage>
</organism>
<feature type="region of interest" description="Disordered" evidence="1">
    <location>
        <begin position="479"/>
        <end position="523"/>
    </location>
</feature>
<feature type="transmembrane region" description="Helical" evidence="2">
    <location>
        <begin position="457"/>
        <end position="474"/>
    </location>
</feature>